<organism evidence="3 4">
    <name type="scientific">Paenibacillus catalpae</name>
    <dbReference type="NCBI Taxonomy" id="1045775"/>
    <lineage>
        <taxon>Bacteria</taxon>
        <taxon>Bacillati</taxon>
        <taxon>Bacillota</taxon>
        <taxon>Bacilli</taxon>
        <taxon>Bacillales</taxon>
        <taxon>Paenibacillaceae</taxon>
        <taxon>Paenibacillus</taxon>
    </lineage>
</organism>
<dbReference type="OrthoDB" id="9759607at2"/>
<evidence type="ECO:0000259" key="2">
    <source>
        <dbReference type="PROSITE" id="PS50887"/>
    </source>
</evidence>
<dbReference type="InterPro" id="IPR001633">
    <property type="entry name" value="EAL_dom"/>
</dbReference>
<evidence type="ECO:0000313" key="4">
    <source>
        <dbReference type="Proteomes" id="UP000198855"/>
    </source>
</evidence>
<dbReference type="PROSITE" id="PS50887">
    <property type="entry name" value="GGDEF"/>
    <property type="match status" value="1"/>
</dbReference>
<dbReference type="InterPro" id="IPR029787">
    <property type="entry name" value="Nucleotide_cyclase"/>
</dbReference>
<proteinExistence type="predicted"/>
<protein>
    <submittedName>
        <fullName evidence="3">Diguanylate cyclase (GGDEF) domain-containing protein</fullName>
    </submittedName>
</protein>
<dbReference type="Gene3D" id="3.30.70.270">
    <property type="match status" value="1"/>
</dbReference>
<dbReference type="Proteomes" id="UP000198855">
    <property type="component" value="Unassembled WGS sequence"/>
</dbReference>
<dbReference type="Gene3D" id="3.20.20.450">
    <property type="entry name" value="EAL domain"/>
    <property type="match status" value="1"/>
</dbReference>
<dbReference type="AlphaFoldDB" id="A0A1I2DRM6"/>
<dbReference type="STRING" id="1045775.SAMN05216378_4239"/>
<keyword evidence="4" id="KW-1185">Reference proteome</keyword>
<dbReference type="SUPFAM" id="SSF55073">
    <property type="entry name" value="Nucleotide cyclase"/>
    <property type="match status" value="1"/>
</dbReference>
<feature type="domain" description="EAL" evidence="1">
    <location>
        <begin position="170"/>
        <end position="424"/>
    </location>
</feature>
<dbReference type="SMART" id="SM00052">
    <property type="entry name" value="EAL"/>
    <property type="match status" value="1"/>
</dbReference>
<dbReference type="CDD" id="cd01949">
    <property type="entry name" value="GGDEF"/>
    <property type="match status" value="1"/>
</dbReference>
<dbReference type="Pfam" id="PF00563">
    <property type="entry name" value="EAL"/>
    <property type="match status" value="1"/>
</dbReference>
<dbReference type="SMART" id="SM00267">
    <property type="entry name" value="GGDEF"/>
    <property type="match status" value="1"/>
</dbReference>
<dbReference type="EMBL" id="FOMT01000004">
    <property type="protein sequence ID" value="SFE83146.1"/>
    <property type="molecule type" value="Genomic_DNA"/>
</dbReference>
<evidence type="ECO:0000259" key="1">
    <source>
        <dbReference type="PROSITE" id="PS50883"/>
    </source>
</evidence>
<feature type="domain" description="GGDEF" evidence="2">
    <location>
        <begin position="29"/>
        <end position="161"/>
    </location>
</feature>
<evidence type="ECO:0000313" key="3">
    <source>
        <dbReference type="EMBL" id="SFE83146.1"/>
    </source>
</evidence>
<dbReference type="PANTHER" id="PTHR44757:SF2">
    <property type="entry name" value="BIOFILM ARCHITECTURE MAINTENANCE PROTEIN MBAA"/>
    <property type="match status" value="1"/>
</dbReference>
<reference evidence="4" key="1">
    <citation type="submission" date="2016-10" db="EMBL/GenBank/DDBJ databases">
        <authorList>
            <person name="Varghese N."/>
            <person name="Submissions S."/>
        </authorList>
    </citation>
    <scope>NUCLEOTIDE SEQUENCE [LARGE SCALE GENOMIC DNA]</scope>
    <source>
        <strain evidence="4">CGMCC 1.10784</strain>
    </source>
</reference>
<dbReference type="NCBIfam" id="TIGR00254">
    <property type="entry name" value="GGDEF"/>
    <property type="match status" value="1"/>
</dbReference>
<dbReference type="PROSITE" id="PS50883">
    <property type="entry name" value="EAL"/>
    <property type="match status" value="1"/>
</dbReference>
<dbReference type="Pfam" id="PF00990">
    <property type="entry name" value="GGDEF"/>
    <property type="match status" value="1"/>
</dbReference>
<dbReference type="SUPFAM" id="SSF141868">
    <property type="entry name" value="EAL domain-like"/>
    <property type="match status" value="1"/>
</dbReference>
<name>A0A1I2DRM6_9BACL</name>
<dbReference type="InterPro" id="IPR000160">
    <property type="entry name" value="GGDEF_dom"/>
</dbReference>
<gene>
    <name evidence="3" type="ORF">SAMN05216378_4239</name>
</gene>
<dbReference type="CDD" id="cd01948">
    <property type="entry name" value="EAL"/>
    <property type="match status" value="1"/>
</dbReference>
<dbReference type="InterPro" id="IPR052155">
    <property type="entry name" value="Biofilm_reg_signaling"/>
</dbReference>
<dbReference type="RefSeq" id="WP_091188406.1">
    <property type="nucleotide sequence ID" value="NZ_FOMT01000004.1"/>
</dbReference>
<dbReference type="InterPro" id="IPR035919">
    <property type="entry name" value="EAL_sf"/>
</dbReference>
<dbReference type="InterPro" id="IPR043128">
    <property type="entry name" value="Rev_trsase/Diguanyl_cyclase"/>
</dbReference>
<dbReference type="PANTHER" id="PTHR44757">
    <property type="entry name" value="DIGUANYLATE CYCLASE DGCP"/>
    <property type="match status" value="1"/>
</dbReference>
<sequence>MRGLASLPERQEAYAQLEVALSNVRASGQRLVVALIQIDRFYGVNEAKGLEAGNQVLESIGGRLRQGEGTAFVTLISGDTFLMAREIGYSQAECAGAVEEMKYAAQYPVSYEGAELNLTASIGTCLFPQNGRTSERLLGHAETALIKSREHGGNRITFYSEEETEQMNRWLEVGAALRPALYMRQFHLSYQPIFRTESGRLRGFEALLRWNHPELGTIWPGEFIPIAEQNGLIVPIGEWVLREACKMLAGMQEYGLKELVISINVSHVQLMDGSFCSMVAHVLEEAGIEPSSLELEVKEDVILHFTDQTLAVLSKLRALGVRITLDNFGEGYSSLANLKQLPINSVKISKSFIRQIDVQSVERHIVEAMIGLLHKLEIMVIAGGVEYEEQYELLKEWNCDFVQGFLLGSPMQPDLLDMSIIRKSPQTA</sequence>
<accession>A0A1I2DRM6</accession>